<dbReference type="KEGG" id="sbd:ATN00_05815"/>
<keyword evidence="2" id="KW-0456">Lyase</keyword>
<dbReference type="EMBL" id="CP013264">
    <property type="protein sequence ID" value="ALR19902.1"/>
    <property type="molecule type" value="Genomic_DNA"/>
</dbReference>
<dbReference type="GO" id="GO:0016829">
    <property type="term" value="F:lyase activity"/>
    <property type="evidence" value="ECO:0007669"/>
    <property type="project" value="UniProtKB-KW"/>
</dbReference>
<evidence type="ECO:0000313" key="2">
    <source>
        <dbReference type="EMBL" id="ALR19902.1"/>
    </source>
</evidence>
<proteinExistence type="predicted"/>
<evidence type="ECO:0000313" key="3">
    <source>
        <dbReference type="Proteomes" id="UP000056968"/>
    </source>
</evidence>
<dbReference type="InterPro" id="IPR029068">
    <property type="entry name" value="Glyas_Bleomycin-R_OHBP_Dase"/>
</dbReference>
<dbReference type="Pfam" id="PF00903">
    <property type="entry name" value="Glyoxalase"/>
    <property type="match status" value="1"/>
</dbReference>
<name>A0A0S3EWV6_9SPHN</name>
<dbReference type="PROSITE" id="PS51819">
    <property type="entry name" value="VOC"/>
    <property type="match status" value="1"/>
</dbReference>
<keyword evidence="3" id="KW-1185">Reference proteome</keyword>
<feature type="domain" description="VOC" evidence="1">
    <location>
        <begin position="8"/>
        <end position="132"/>
    </location>
</feature>
<dbReference type="Gene3D" id="3.10.180.10">
    <property type="entry name" value="2,3-Dihydroxybiphenyl 1,2-Dioxygenase, domain 1"/>
    <property type="match status" value="1"/>
</dbReference>
<dbReference type="OrthoDB" id="9798430at2"/>
<gene>
    <name evidence="2" type="ORF">ATN00_05815</name>
</gene>
<sequence>MSNAPAPKMIFVNLPVKNLSASIAFYEAVGAVRNNDFADDNAQMMSFSDTIHAMLLTHERFSSFTPRKIPDAHETAQMLLALSEANRPDVDATVERALAAGGTEPNPKQDHGFMYGRNFADLDGHIWEVTWMDMEAALATGQGEPAAA</sequence>
<dbReference type="PANTHER" id="PTHR36503">
    <property type="entry name" value="BLR2520 PROTEIN"/>
    <property type="match status" value="1"/>
</dbReference>
<dbReference type="STRING" id="1332080.ATN00_05815"/>
<dbReference type="SUPFAM" id="SSF54593">
    <property type="entry name" value="Glyoxalase/Bleomycin resistance protein/Dihydroxybiphenyl dioxygenase"/>
    <property type="match status" value="1"/>
</dbReference>
<dbReference type="RefSeq" id="WP_062063133.1">
    <property type="nucleotide sequence ID" value="NZ_CP013264.1"/>
</dbReference>
<reference evidence="2 3" key="1">
    <citation type="submission" date="2015-11" db="EMBL/GenBank/DDBJ databases">
        <title>A Two-component Flavoprotein Monooxygenase System MeaXY Responsible for para-Hydroxylation of 2-Methyl-6-ethylaniline and 2,6-Diethylaniline in Sphingobium baderi DE-13.</title>
        <authorList>
            <person name="Cheng M."/>
            <person name="Meng Q."/>
            <person name="Yang Y."/>
            <person name="Chu C."/>
            <person name="Yan X."/>
            <person name="He J."/>
            <person name="Li S."/>
        </authorList>
    </citation>
    <scope>NUCLEOTIDE SEQUENCE [LARGE SCALE GENOMIC DNA]</scope>
    <source>
        <strain evidence="2 3">DE-13</strain>
    </source>
</reference>
<protein>
    <submittedName>
        <fullName evidence="2">Lactoylglutathione lyase</fullName>
    </submittedName>
</protein>
<dbReference type="Proteomes" id="UP000056968">
    <property type="component" value="Chromosome"/>
</dbReference>
<accession>A0A0S3EWV6</accession>
<dbReference type="InterPro" id="IPR037523">
    <property type="entry name" value="VOC_core"/>
</dbReference>
<organism evidence="2 3">
    <name type="scientific">Sphingobium baderi</name>
    <dbReference type="NCBI Taxonomy" id="1332080"/>
    <lineage>
        <taxon>Bacteria</taxon>
        <taxon>Pseudomonadati</taxon>
        <taxon>Pseudomonadota</taxon>
        <taxon>Alphaproteobacteria</taxon>
        <taxon>Sphingomonadales</taxon>
        <taxon>Sphingomonadaceae</taxon>
        <taxon>Sphingobium</taxon>
    </lineage>
</organism>
<dbReference type="InterPro" id="IPR004360">
    <property type="entry name" value="Glyas_Fos-R_dOase_dom"/>
</dbReference>
<evidence type="ECO:0000259" key="1">
    <source>
        <dbReference type="PROSITE" id="PS51819"/>
    </source>
</evidence>
<dbReference type="PANTHER" id="PTHR36503:SF2">
    <property type="entry name" value="BLR2408 PROTEIN"/>
    <property type="match status" value="1"/>
</dbReference>
<dbReference type="AlphaFoldDB" id="A0A0S3EWV6"/>